<accession>A0A1G6WQU6</accession>
<dbReference type="Pfam" id="PF13450">
    <property type="entry name" value="NAD_binding_8"/>
    <property type="match status" value="1"/>
</dbReference>
<dbReference type="Pfam" id="PF03275">
    <property type="entry name" value="GLF"/>
    <property type="match status" value="1"/>
</dbReference>
<evidence type="ECO:0000313" key="2">
    <source>
        <dbReference type="EMBL" id="SDD68159.1"/>
    </source>
</evidence>
<dbReference type="AlphaFoldDB" id="A0A1G6WQU6"/>
<dbReference type="EMBL" id="FMZX01000011">
    <property type="protein sequence ID" value="SDD68159.1"/>
    <property type="molecule type" value="Genomic_DNA"/>
</dbReference>
<evidence type="ECO:0000259" key="1">
    <source>
        <dbReference type="Pfam" id="PF03275"/>
    </source>
</evidence>
<dbReference type="RefSeq" id="WP_218127983.1">
    <property type="nucleotide sequence ID" value="NZ_FMZX01000011.1"/>
</dbReference>
<reference evidence="2 3" key="1">
    <citation type="submission" date="2016-10" db="EMBL/GenBank/DDBJ databases">
        <authorList>
            <person name="de Groot N.N."/>
        </authorList>
    </citation>
    <scope>NUCLEOTIDE SEQUENCE [LARGE SCALE GENOMIC DNA]</scope>
    <source>
        <strain evidence="2 3">CPCC 100156</strain>
    </source>
</reference>
<dbReference type="GO" id="GO:0050660">
    <property type="term" value="F:flavin adenine dinucleotide binding"/>
    <property type="evidence" value="ECO:0007669"/>
    <property type="project" value="TreeGrafter"/>
</dbReference>
<name>A0A1G6WQU6_9PROT</name>
<dbReference type="PANTHER" id="PTHR21197:SF0">
    <property type="entry name" value="UDP-GALACTOPYRANOSE MUTASE"/>
    <property type="match status" value="1"/>
</dbReference>
<evidence type="ECO:0000313" key="3">
    <source>
        <dbReference type="Proteomes" id="UP000198925"/>
    </source>
</evidence>
<organism evidence="2 3">
    <name type="scientific">Belnapia rosea</name>
    <dbReference type="NCBI Taxonomy" id="938405"/>
    <lineage>
        <taxon>Bacteria</taxon>
        <taxon>Pseudomonadati</taxon>
        <taxon>Pseudomonadota</taxon>
        <taxon>Alphaproteobacteria</taxon>
        <taxon>Acetobacterales</taxon>
        <taxon>Roseomonadaceae</taxon>
        <taxon>Belnapia</taxon>
    </lineage>
</organism>
<keyword evidence="3" id="KW-1185">Reference proteome</keyword>
<sequence>MQSILIVGAGFAGAVHARQLAEAGYRCQVIDRRSHIAGNAFDEVLPNGIRVHRYGPHLFHTNNKGVVDWLQRFTEFVPYEHRVEALLADGRTLPMPINRRTLEGLFKVDLPTAAEAEQFLHSLAVPMEAPSNAAEYLLSQIGPDLTDLFFRPYTKKMWELDLEELDTSVVKRIPIRFDDEDRYFPNDQYQFMFKGGYTAAFERILDHPLISVDIGREFSKSMLKDYHYCFNSMPIDEYFDFTFGPLPYRSIRFHHRDVPAEEGAGTATTINFTDAGPRTRETDWSRIPDHLVHRTGRKTLTQEEPCDYVDNNMERYYPVKTSDGRYQAVYEKYKALAEKTNECGFIGRCGTYQYLDMHQVINQSLKHVNDWIERQK</sequence>
<dbReference type="GO" id="GO:0005829">
    <property type="term" value="C:cytosol"/>
    <property type="evidence" value="ECO:0007669"/>
    <property type="project" value="TreeGrafter"/>
</dbReference>
<dbReference type="InterPro" id="IPR015899">
    <property type="entry name" value="UDP-GalPyranose_mutase_C"/>
</dbReference>
<dbReference type="SUPFAM" id="SSF51971">
    <property type="entry name" value="Nucleotide-binding domain"/>
    <property type="match status" value="1"/>
</dbReference>
<gene>
    <name evidence="2" type="ORF">SAMN04487779_101127</name>
</gene>
<dbReference type="Proteomes" id="UP000198925">
    <property type="component" value="Unassembled WGS sequence"/>
</dbReference>
<feature type="domain" description="UDP-galactopyranose mutase C-terminal" evidence="1">
    <location>
        <begin position="149"/>
        <end position="354"/>
    </location>
</feature>
<dbReference type="GO" id="GO:0008767">
    <property type="term" value="F:UDP-galactopyranose mutase activity"/>
    <property type="evidence" value="ECO:0007669"/>
    <property type="project" value="InterPro"/>
</dbReference>
<dbReference type="Gene3D" id="3.40.50.720">
    <property type="entry name" value="NAD(P)-binding Rossmann-like Domain"/>
    <property type="match status" value="3"/>
</dbReference>
<dbReference type="PANTHER" id="PTHR21197">
    <property type="entry name" value="UDP-GALACTOPYRANOSE MUTASE"/>
    <property type="match status" value="1"/>
</dbReference>
<dbReference type="STRING" id="938405.SAMN02927895_03209"/>
<protein>
    <submittedName>
        <fullName evidence="2">UDP-galactopyranose mutase</fullName>
    </submittedName>
</protein>
<proteinExistence type="predicted"/>